<dbReference type="AlphaFoldDB" id="Q97CS6"/>
<dbReference type="EMBL" id="BA000011">
    <property type="protein sequence ID" value="BAB59167.1"/>
    <property type="molecule type" value="Genomic_DNA"/>
</dbReference>
<dbReference type="GO" id="GO:0003676">
    <property type="term" value="F:nucleic acid binding"/>
    <property type="evidence" value="ECO:0007669"/>
    <property type="project" value="InterPro"/>
</dbReference>
<organism evidence="2 3">
    <name type="scientific">Thermoplasma volcanium (strain ATCC 51530 / DSM 4299 / JCM 9571 / NBRC 15438 / GSS1)</name>
    <dbReference type="NCBI Taxonomy" id="273116"/>
    <lineage>
        <taxon>Archaea</taxon>
        <taxon>Methanobacteriati</taxon>
        <taxon>Thermoplasmatota</taxon>
        <taxon>Thermoplasmata</taxon>
        <taxon>Thermoplasmatales</taxon>
        <taxon>Thermoplasmataceae</taxon>
        <taxon>Thermoplasma</taxon>
    </lineage>
</organism>
<keyword evidence="3" id="KW-1185">Reference proteome</keyword>
<evidence type="ECO:0000313" key="3">
    <source>
        <dbReference type="Proteomes" id="UP000001017"/>
    </source>
</evidence>
<evidence type="ECO:0000256" key="1">
    <source>
        <dbReference type="ARBA" id="ARBA00029354"/>
    </source>
</evidence>
<reference evidence="2 3" key="1">
    <citation type="journal article" date="1999" name="Proc. Jpn. Acad.">
        <title>Determination of the complete genomic DNA sequence of Thermoplasma volvanium GSS1.</title>
        <authorList>
            <person name="Kawashima T."/>
            <person name="Yamamoto Y."/>
            <person name="Aramaki H."/>
            <person name="Nunoshiba T."/>
            <person name="Kawamoto T."/>
            <person name="Watanabe K."/>
            <person name="Yamazaki M."/>
            <person name="Kanehori K."/>
            <person name="Amano N."/>
            <person name="Ohya Y."/>
            <person name="Makino K."/>
            <person name="Suzuki M."/>
        </authorList>
    </citation>
    <scope>NUCLEOTIDE SEQUENCE [LARGE SCALE GENOMIC DNA]</scope>
    <source>
        <strain evidence="3">ATCC 51530 / DSM 4299 / JCM 9571 / NBRC 15438 / GSS1</strain>
    </source>
</reference>
<comment type="catalytic activity">
    <reaction evidence="1">
        <text>Endonucleolytic cleavage at a junction such as a reciprocal single-stranded crossover between two homologous DNA duplexes (Holliday junction).</text>
        <dbReference type="EC" id="3.1.21.10"/>
    </reaction>
</comment>
<sequence length="174" mass="19470">MGYKMNGSVYEREIRDILSGRAQAVEKYAQRVGENGSTVRSLITSPFFVTRAAGSLGADIIAIRHDISMVIEVKSSIRSYLAFSEASGKKQDQAERLSEMVNRAGIFLVYAFRLKNASGDPWRLFTVPGNPTGRMKTLYELIPTLYKTKDGNYVMKWDNGLPFTEFIAIINGRS</sequence>
<dbReference type="InterPro" id="IPR002732">
    <property type="entry name" value="Hjc"/>
</dbReference>
<gene>
    <name evidence="2" type="ORF">TVG0025269</name>
</gene>
<evidence type="ECO:0000313" key="2">
    <source>
        <dbReference type="EMBL" id="BAB59167.1"/>
    </source>
</evidence>
<dbReference type="DNASU" id="1441511"/>
<dbReference type="PaxDb" id="273116-14324239"/>
<dbReference type="InterPro" id="IPR011856">
    <property type="entry name" value="tRNA_endonuc-like_dom_sf"/>
</dbReference>
<dbReference type="HOGENOM" id="CLU_1536742_0_0_2"/>
<dbReference type="GO" id="GO:0008821">
    <property type="term" value="F:crossover junction DNA endonuclease activity"/>
    <property type="evidence" value="ECO:0007669"/>
    <property type="project" value="UniProtKB-EC"/>
</dbReference>
<dbReference type="SUPFAM" id="SSF52980">
    <property type="entry name" value="Restriction endonuclease-like"/>
    <property type="match status" value="1"/>
</dbReference>
<name>Q97CS6_THEVO</name>
<dbReference type="STRING" id="273116.gene:9380790"/>
<accession>Q97CS6</accession>
<dbReference type="Proteomes" id="UP000001017">
    <property type="component" value="Chromosome"/>
</dbReference>
<reference evidence="2 3" key="2">
    <citation type="journal article" date="2000" name="Proc. Natl. Acad. Sci. U.S.A.">
        <title>Archaeal adaptation to higher temperatures revealed by genomic sequence of Thermoplasma volcanium.</title>
        <authorList>
            <person name="Kawashima T."/>
            <person name="Amano N."/>
            <person name="Koike H."/>
            <person name="Makino S."/>
            <person name="Higuchi S."/>
            <person name="Kawashima-Ohya Y."/>
            <person name="Watanabe K."/>
            <person name="Yamazaki M."/>
            <person name="Kanehori K."/>
            <person name="Kawamoto T."/>
            <person name="Nunoshiba T."/>
            <person name="Yamamoto Y."/>
            <person name="Aramaki H."/>
            <person name="Makino K."/>
            <person name="Suzuki M."/>
        </authorList>
    </citation>
    <scope>NUCLEOTIDE SEQUENCE [LARGE SCALE GENOMIC DNA]</scope>
    <source>
        <strain evidence="3">ATCC 51530 / DSM 4299 / JCM 9571 / NBRC 15438 / GSS1</strain>
    </source>
</reference>
<dbReference type="Pfam" id="PF01870">
    <property type="entry name" value="Hjc"/>
    <property type="match status" value="1"/>
</dbReference>
<protein>
    <submittedName>
        <fullName evidence="2">TVG0025269 protein</fullName>
    </submittedName>
</protein>
<dbReference type="Gene3D" id="3.40.1350.10">
    <property type="match status" value="1"/>
</dbReference>
<dbReference type="InterPro" id="IPR011335">
    <property type="entry name" value="Restrct_endonuc-II-like"/>
</dbReference>
<proteinExistence type="predicted"/>
<dbReference type="KEGG" id="tvo:TVG0025269"/>
<dbReference type="eggNOG" id="arCOG00919">
    <property type="taxonomic scope" value="Archaea"/>
</dbReference>